<dbReference type="GO" id="GO:0008233">
    <property type="term" value="F:peptidase activity"/>
    <property type="evidence" value="ECO:0007669"/>
    <property type="project" value="UniProtKB-KW"/>
</dbReference>
<sequence length="427" mass="47834">MLDRTSPPVYYPIRDFDLIEPKHITFPNGLQVFMFDAGEQELVRIEWAFGNVLADEHHALLNTCACELLLEGTSTHTSAQLAELVDFHGAFLIPTVGYDQSSLTLFSLNKHLDRLLPLVKDVLTDSIFPEKELTTYIRNNKQKLQVSLKKNSFVARRLFNKTVFGSMRYGYVPDVSDYDRITRDALLTLFRQQYQPSNGTLIIAGKVTDEVLLRLESLFGVEWQASGAATPLDIPPSPLIIPDGSLIVDERADALQSAIRLGCQSIQRSHPDFPGLQVLNTLLGGYFGSRLMANIREDKGYTYNIGSGLASLKHGAFLTIASEVGVDVTAATLAEIEKEINKLRKEPVAESELMLVRNYLMGSTLGSLENVFSHADKFKNAYFSNLGLDYYDYYTNVVNTITPDEILRLANTYLDYDRMVKVVVGRL</sequence>
<accession>A0A917HWJ6</accession>
<dbReference type="GO" id="GO:0006508">
    <property type="term" value="P:proteolysis"/>
    <property type="evidence" value="ECO:0007669"/>
    <property type="project" value="UniProtKB-KW"/>
</dbReference>
<dbReference type="Proteomes" id="UP000660862">
    <property type="component" value="Unassembled WGS sequence"/>
</dbReference>
<dbReference type="PANTHER" id="PTHR11851">
    <property type="entry name" value="METALLOPROTEASE"/>
    <property type="match status" value="1"/>
</dbReference>
<comment type="caution">
    <text evidence="2">The sequence shown here is derived from an EMBL/GenBank/DDBJ whole genome shotgun (WGS) entry which is preliminary data.</text>
</comment>
<protein>
    <submittedName>
        <fullName evidence="2">Zinc protease</fullName>
    </submittedName>
</protein>
<dbReference type="InterPro" id="IPR007863">
    <property type="entry name" value="Peptidase_M16_C"/>
</dbReference>
<dbReference type="Pfam" id="PF05193">
    <property type="entry name" value="Peptidase_M16_C"/>
    <property type="match status" value="1"/>
</dbReference>
<dbReference type="RefSeq" id="WP_188506848.1">
    <property type="nucleotide sequence ID" value="NZ_BMER01000003.1"/>
</dbReference>
<dbReference type="GO" id="GO:0046872">
    <property type="term" value="F:metal ion binding"/>
    <property type="evidence" value="ECO:0007669"/>
    <property type="project" value="InterPro"/>
</dbReference>
<keyword evidence="2" id="KW-0378">Hydrolase</keyword>
<dbReference type="PANTHER" id="PTHR11851:SF224">
    <property type="entry name" value="PROCESSING PROTEASE"/>
    <property type="match status" value="1"/>
</dbReference>
<keyword evidence="3" id="KW-1185">Reference proteome</keyword>
<dbReference type="AlphaFoldDB" id="A0A917HWJ6"/>
<feature type="domain" description="Peptidase M16 C-terminal" evidence="1">
    <location>
        <begin position="180"/>
        <end position="358"/>
    </location>
</feature>
<keyword evidence="2" id="KW-0645">Protease</keyword>
<name>A0A917HWJ6_9SPHI</name>
<dbReference type="InterPro" id="IPR050361">
    <property type="entry name" value="MPP/UQCRC_Complex"/>
</dbReference>
<evidence type="ECO:0000313" key="2">
    <source>
        <dbReference type="EMBL" id="GGG92834.1"/>
    </source>
</evidence>
<proteinExistence type="predicted"/>
<dbReference type="EMBL" id="BMER01000003">
    <property type="protein sequence ID" value="GGG92834.1"/>
    <property type="molecule type" value="Genomic_DNA"/>
</dbReference>
<dbReference type="SUPFAM" id="SSF63411">
    <property type="entry name" value="LuxS/MPP-like metallohydrolase"/>
    <property type="match status" value="2"/>
</dbReference>
<reference evidence="2" key="1">
    <citation type="journal article" date="2014" name="Int. J. Syst. Evol. Microbiol.">
        <title>Complete genome sequence of Corynebacterium casei LMG S-19264T (=DSM 44701T), isolated from a smear-ripened cheese.</title>
        <authorList>
            <consortium name="US DOE Joint Genome Institute (JGI-PGF)"/>
            <person name="Walter F."/>
            <person name="Albersmeier A."/>
            <person name="Kalinowski J."/>
            <person name="Ruckert C."/>
        </authorList>
    </citation>
    <scope>NUCLEOTIDE SEQUENCE</scope>
    <source>
        <strain evidence="2">CGMCC 1.12195</strain>
    </source>
</reference>
<organism evidence="2 3">
    <name type="scientific">Parapedobacter pyrenivorans</name>
    <dbReference type="NCBI Taxonomy" id="1305674"/>
    <lineage>
        <taxon>Bacteria</taxon>
        <taxon>Pseudomonadati</taxon>
        <taxon>Bacteroidota</taxon>
        <taxon>Sphingobacteriia</taxon>
        <taxon>Sphingobacteriales</taxon>
        <taxon>Sphingobacteriaceae</taxon>
        <taxon>Parapedobacter</taxon>
    </lineage>
</organism>
<gene>
    <name evidence="2" type="ORF">GCM10007415_29590</name>
</gene>
<dbReference type="InterPro" id="IPR011249">
    <property type="entry name" value="Metalloenz_LuxS/M16"/>
</dbReference>
<reference evidence="2" key="2">
    <citation type="submission" date="2020-09" db="EMBL/GenBank/DDBJ databases">
        <authorList>
            <person name="Sun Q."/>
            <person name="Zhou Y."/>
        </authorList>
    </citation>
    <scope>NUCLEOTIDE SEQUENCE</scope>
    <source>
        <strain evidence="2">CGMCC 1.12195</strain>
    </source>
</reference>
<evidence type="ECO:0000313" key="3">
    <source>
        <dbReference type="Proteomes" id="UP000660862"/>
    </source>
</evidence>
<evidence type="ECO:0000259" key="1">
    <source>
        <dbReference type="Pfam" id="PF05193"/>
    </source>
</evidence>
<dbReference type="Gene3D" id="3.30.830.10">
    <property type="entry name" value="Metalloenzyme, LuxS/M16 peptidase-like"/>
    <property type="match status" value="2"/>
</dbReference>